<reference evidence="2 3" key="1">
    <citation type="submission" date="2020-03" db="EMBL/GenBank/DDBJ databases">
        <title>Genomic Encyclopedia of Type Strains, Phase IV (KMG-IV): sequencing the most valuable type-strain genomes for metagenomic binning, comparative biology and taxonomic classification.</title>
        <authorList>
            <person name="Goeker M."/>
        </authorList>
    </citation>
    <scope>NUCLEOTIDE SEQUENCE [LARGE SCALE GENOMIC DNA]</scope>
    <source>
        <strain evidence="2 3">DSM 101599</strain>
    </source>
</reference>
<sequence length="144" mass="17009">MIKNITLILFLFFVSSNSFSQEKQKTYAQKIAAARISFLTDQLSLTSEQAEKFWPVYNKGKNEMYSFNKERNTLQKKIDFKTVSEVEAKKLVLKIDSFENSFHKRKQQLNQDLTTVLSYKQILKLKDAEVNFKKKLLERIKKTK</sequence>
<dbReference type="EMBL" id="JAASQL010000004">
    <property type="protein sequence ID" value="NIJ46127.1"/>
    <property type="molecule type" value="Genomic_DNA"/>
</dbReference>
<keyword evidence="3" id="KW-1185">Reference proteome</keyword>
<evidence type="ECO:0008006" key="4">
    <source>
        <dbReference type="Google" id="ProtNLM"/>
    </source>
</evidence>
<feature type="signal peptide" evidence="1">
    <location>
        <begin position="1"/>
        <end position="20"/>
    </location>
</feature>
<evidence type="ECO:0000256" key="1">
    <source>
        <dbReference type="SAM" id="SignalP"/>
    </source>
</evidence>
<proteinExistence type="predicted"/>
<comment type="caution">
    <text evidence="2">The sequence shown here is derived from an EMBL/GenBank/DDBJ whole genome shotgun (WGS) entry which is preliminary data.</text>
</comment>
<name>A0ABX0UGJ0_9FLAO</name>
<evidence type="ECO:0000313" key="3">
    <source>
        <dbReference type="Proteomes" id="UP000745859"/>
    </source>
</evidence>
<feature type="chain" id="PRO_5045342430" description="Sensor of ECF-type sigma factor" evidence="1">
    <location>
        <begin position="21"/>
        <end position="144"/>
    </location>
</feature>
<keyword evidence="1" id="KW-0732">Signal</keyword>
<dbReference type="Proteomes" id="UP000745859">
    <property type="component" value="Unassembled WGS sequence"/>
</dbReference>
<gene>
    <name evidence="2" type="ORF">FHR24_002605</name>
</gene>
<accession>A0ABX0UGJ0</accession>
<evidence type="ECO:0000313" key="2">
    <source>
        <dbReference type="EMBL" id="NIJ46127.1"/>
    </source>
</evidence>
<dbReference type="RefSeq" id="WP_167189570.1">
    <property type="nucleotide sequence ID" value="NZ_JAASQL010000004.1"/>
</dbReference>
<organism evidence="2 3">
    <name type="scientific">Wenyingzhuangia heitensis</name>
    <dbReference type="NCBI Taxonomy" id="1487859"/>
    <lineage>
        <taxon>Bacteria</taxon>
        <taxon>Pseudomonadati</taxon>
        <taxon>Bacteroidota</taxon>
        <taxon>Flavobacteriia</taxon>
        <taxon>Flavobacteriales</taxon>
        <taxon>Flavobacteriaceae</taxon>
        <taxon>Wenyingzhuangia</taxon>
    </lineage>
</organism>
<protein>
    <recommendedName>
        <fullName evidence="4">Sensor of ECF-type sigma factor</fullName>
    </recommendedName>
</protein>